<keyword evidence="4" id="KW-1185">Reference proteome</keyword>
<dbReference type="Proteomes" id="UP001230504">
    <property type="component" value="Unassembled WGS sequence"/>
</dbReference>
<evidence type="ECO:0000256" key="2">
    <source>
        <dbReference type="SAM" id="Phobius"/>
    </source>
</evidence>
<feature type="compositionally biased region" description="Acidic residues" evidence="1">
    <location>
        <begin position="371"/>
        <end position="392"/>
    </location>
</feature>
<proteinExistence type="predicted"/>
<feature type="region of interest" description="Disordered" evidence="1">
    <location>
        <begin position="311"/>
        <end position="392"/>
    </location>
</feature>
<comment type="caution">
    <text evidence="3">The sequence shown here is derived from an EMBL/GenBank/DDBJ whole genome shotgun (WGS) entry which is preliminary data.</text>
</comment>
<evidence type="ECO:0000313" key="3">
    <source>
        <dbReference type="EMBL" id="KAK1596929.1"/>
    </source>
</evidence>
<organism evidence="3 4">
    <name type="scientific">Colletotrichum navitas</name>
    <dbReference type="NCBI Taxonomy" id="681940"/>
    <lineage>
        <taxon>Eukaryota</taxon>
        <taxon>Fungi</taxon>
        <taxon>Dikarya</taxon>
        <taxon>Ascomycota</taxon>
        <taxon>Pezizomycotina</taxon>
        <taxon>Sordariomycetes</taxon>
        <taxon>Hypocreomycetidae</taxon>
        <taxon>Glomerellales</taxon>
        <taxon>Glomerellaceae</taxon>
        <taxon>Colletotrichum</taxon>
        <taxon>Colletotrichum graminicola species complex</taxon>
    </lineage>
</organism>
<accession>A0AAD8V8H2</accession>
<keyword evidence="2" id="KW-0812">Transmembrane</keyword>
<evidence type="ECO:0000256" key="1">
    <source>
        <dbReference type="SAM" id="MobiDB-lite"/>
    </source>
</evidence>
<dbReference type="EMBL" id="JAHLJV010000010">
    <property type="protein sequence ID" value="KAK1596929.1"/>
    <property type="molecule type" value="Genomic_DNA"/>
</dbReference>
<gene>
    <name evidence="3" type="ORF">LY79DRAFT_701136</name>
</gene>
<keyword evidence="2" id="KW-1133">Transmembrane helix</keyword>
<dbReference type="AlphaFoldDB" id="A0AAD8V8H2"/>
<reference evidence="3" key="1">
    <citation type="submission" date="2021-06" db="EMBL/GenBank/DDBJ databases">
        <title>Comparative genomics, transcriptomics and evolutionary studies reveal genomic signatures of adaptation to plant cell wall in hemibiotrophic fungi.</title>
        <authorList>
            <consortium name="DOE Joint Genome Institute"/>
            <person name="Baroncelli R."/>
            <person name="Diaz J.F."/>
            <person name="Benocci T."/>
            <person name="Peng M."/>
            <person name="Battaglia E."/>
            <person name="Haridas S."/>
            <person name="Andreopoulos W."/>
            <person name="Labutti K."/>
            <person name="Pangilinan J."/>
            <person name="Floch G.L."/>
            <person name="Makela M.R."/>
            <person name="Henrissat B."/>
            <person name="Grigoriev I.V."/>
            <person name="Crouch J.A."/>
            <person name="De Vries R.P."/>
            <person name="Sukno S.A."/>
            <person name="Thon M.R."/>
        </authorList>
    </citation>
    <scope>NUCLEOTIDE SEQUENCE</scope>
    <source>
        <strain evidence="3">CBS 125086</strain>
    </source>
</reference>
<feature type="transmembrane region" description="Helical" evidence="2">
    <location>
        <begin position="31"/>
        <end position="53"/>
    </location>
</feature>
<keyword evidence="2" id="KW-0472">Membrane</keyword>
<dbReference type="GeneID" id="85449159"/>
<feature type="compositionally biased region" description="Acidic residues" evidence="1">
    <location>
        <begin position="313"/>
        <end position="363"/>
    </location>
</feature>
<name>A0AAD8V8H2_9PEZI</name>
<evidence type="ECO:0000313" key="4">
    <source>
        <dbReference type="Proteomes" id="UP001230504"/>
    </source>
</evidence>
<dbReference type="RefSeq" id="XP_060417766.1">
    <property type="nucleotide sequence ID" value="XM_060564919.1"/>
</dbReference>
<protein>
    <submittedName>
        <fullName evidence="3">Uncharacterized protein</fullName>
    </submittedName>
</protein>
<feature type="transmembrane region" description="Helical" evidence="2">
    <location>
        <begin position="231"/>
        <end position="249"/>
    </location>
</feature>
<sequence length="501" mass="57416">MDNEDNLDPFEKIVARNQREIDSLPPWLRRIYYDAAVLASALIIIGVFECFFFRNVLLRALFFAWQGKRLESRWLLGTLALTLFAERDVGIKLGLAALQSSADFAVELALALLVFPLHFWRSPGQAVPDPRYVAAWGALSSVASLVIGALDDYRGMSWWHTLARVNPAFLCRSAEPFSLYTTCSHYATLIFLFGRFNATFLEHLNQAEDDGDEAPEAELTARRIWTYRARFLLWALLARLSAIIAFELVSDASGSLQCWYSQAGMKFLDWLPHKLRRLPFTVCVLGVHYLFRYRSISWVIDLMDVLVNPENHQDDEDGEEDWDWDDEDLNDADLDDVDLNDADLDDIDLEQEDEDGNEHDENSEGPTDGTDSTDSEATPDETDAGDEDEDVPDYVYIHKDDRGYVFELKDGDRFEREATYTYDGEQDYRYRYVDAFEKVSVRSRATDRGYRVSYRYARRDAAGDEVRDRAHSAGEREDCWNVFASSAESSEILEDRPGQGE</sequence>